<dbReference type="InterPro" id="IPR029063">
    <property type="entry name" value="SAM-dependent_MTases_sf"/>
</dbReference>
<keyword evidence="2" id="KW-1185">Reference proteome</keyword>
<protein>
    <submittedName>
        <fullName evidence="1">Methyltransferase domain-containing protein</fullName>
    </submittedName>
</protein>
<dbReference type="GO" id="GO:0008168">
    <property type="term" value="F:methyltransferase activity"/>
    <property type="evidence" value="ECO:0007669"/>
    <property type="project" value="UniProtKB-KW"/>
</dbReference>
<sequence length="289" mass="31873">MTLDLPRAVFHEMTARQQLPRTPETELVMNGVQTVEDYSSCGEEGGALFGPYLYNALQVSARVAPGNQVIDLGCGSGRLLNLIASWNPEVSFVGTDLAPVMLETARRQAELLGLRNVTYLEADFSRLDDFGLHEADAIMSSMALHHLPDRVSLSRCFSSIVRVLKPSGQLYLMDFGRLRSRQAVEIFVGKVARTETPALSQDYRASLYAAFTPDDFDQEILRLGRMDVALHRSVIAPLLMVACTPAPGPAGQRAVNAFLRAQRQLSAHRRAELAQMRLFLRLGGLGFPL</sequence>
<dbReference type="InterPro" id="IPR041698">
    <property type="entry name" value="Methyltransf_25"/>
</dbReference>
<dbReference type="Proteomes" id="UP000586722">
    <property type="component" value="Unassembled WGS sequence"/>
</dbReference>
<dbReference type="CDD" id="cd02440">
    <property type="entry name" value="AdoMet_MTases"/>
    <property type="match status" value="1"/>
</dbReference>
<dbReference type="GO" id="GO:0032259">
    <property type="term" value="P:methylation"/>
    <property type="evidence" value="ECO:0007669"/>
    <property type="project" value="UniProtKB-KW"/>
</dbReference>
<dbReference type="Gene3D" id="3.40.50.150">
    <property type="entry name" value="Vaccinia Virus protein VP39"/>
    <property type="match status" value="1"/>
</dbReference>
<proteinExistence type="predicted"/>
<dbReference type="Pfam" id="PF13649">
    <property type="entry name" value="Methyltransf_25"/>
    <property type="match status" value="1"/>
</dbReference>
<dbReference type="AlphaFoldDB" id="A0A7X5J8P6"/>
<keyword evidence="1" id="KW-0808">Transferase</keyword>
<reference evidence="2" key="1">
    <citation type="submission" date="2020-01" db="EMBL/GenBank/DDBJ databases">
        <authorList>
            <person name="Fang Y."/>
            <person name="Sun R."/>
            <person name="Nie L."/>
            <person name="He J."/>
            <person name="Hao L."/>
            <person name="Wang L."/>
            <person name="Su S."/>
            <person name="Lv E."/>
            <person name="Zhang Z."/>
            <person name="Xie R."/>
            <person name="Liu H."/>
        </authorList>
    </citation>
    <scope>NUCLEOTIDE SEQUENCE [LARGE SCALE GENOMIC DNA]</scope>
    <source>
        <strain evidence="2">XCT-53</strain>
    </source>
</reference>
<name>A0A7X5J8P6_9HYPH</name>
<dbReference type="EMBL" id="JAABLQ010000001">
    <property type="protein sequence ID" value="NBN77475.1"/>
    <property type="molecule type" value="Genomic_DNA"/>
</dbReference>
<dbReference type="SUPFAM" id="SSF53335">
    <property type="entry name" value="S-adenosyl-L-methionine-dependent methyltransferases"/>
    <property type="match status" value="1"/>
</dbReference>
<comment type="caution">
    <text evidence="1">The sequence shown here is derived from an EMBL/GenBank/DDBJ whole genome shotgun (WGS) entry which is preliminary data.</text>
</comment>
<dbReference type="RefSeq" id="WP_161675795.1">
    <property type="nucleotide sequence ID" value="NZ_JAABLP010000002.1"/>
</dbReference>
<evidence type="ECO:0000313" key="1">
    <source>
        <dbReference type="EMBL" id="NBN77475.1"/>
    </source>
</evidence>
<dbReference type="PANTHER" id="PTHR43591">
    <property type="entry name" value="METHYLTRANSFERASE"/>
    <property type="match status" value="1"/>
</dbReference>
<accession>A0A7X5J8P6</accession>
<gene>
    <name evidence="1" type="ORF">GWI72_04255</name>
</gene>
<keyword evidence="1" id="KW-0489">Methyltransferase</keyword>
<evidence type="ECO:0000313" key="2">
    <source>
        <dbReference type="Proteomes" id="UP000586722"/>
    </source>
</evidence>
<organism evidence="1 2">
    <name type="scientific">Pannonibacter tanglangensis</name>
    <dbReference type="NCBI Taxonomy" id="2750084"/>
    <lineage>
        <taxon>Bacteria</taxon>
        <taxon>Pseudomonadati</taxon>
        <taxon>Pseudomonadota</taxon>
        <taxon>Alphaproteobacteria</taxon>
        <taxon>Hyphomicrobiales</taxon>
        <taxon>Stappiaceae</taxon>
        <taxon>Pannonibacter</taxon>
    </lineage>
</organism>